<dbReference type="EMBL" id="BAABJQ010000005">
    <property type="protein sequence ID" value="GAA5183163.1"/>
    <property type="molecule type" value="Genomic_DNA"/>
</dbReference>
<comment type="caution">
    <text evidence="9">The sequence shown here is derived from an EMBL/GenBank/DDBJ whole genome shotgun (WGS) entry which is preliminary data.</text>
</comment>
<feature type="transmembrane region" description="Helical" evidence="7">
    <location>
        <begin position="504"/>
        <end position="530"/>
    </location>
</feature>
<dbReference type="RefSeq" id="WP_345628541.1">
    <property type="nucleotide sequence ID" value="NZ_BAABJQ010000005.1"/>
</dbReference>
<comment type="subcellular location">
    <subcellularLocation>
        <location evidence="1">Cell membrane</location>
        <topology evidence="1">Multi-pass membrane protein</topology>
    </subcellularLocation>
</comment>
<organism evidence="9 10">
    <name type="scientific">Rugosimonospora acidiphila</name>
    <dbReference type="NCBI Taxonomy" id="556531"/>
    <lineage>
        <taxon>Bacteria</taxon>
        <taxon>Bacillati</taxon>
        <taxon>Actinomycetota</taxon>
        <taxon>Actinomycetes</taxon>
        <taxon>Micromonosporales</taxon>
        <taxon>Micromonosporaceae</taxon>
        <taxon>Rugosimonospora</taxon>
    </lineage>
</organism>
<keyword evidence="4 7" id="KW-1133">Transmembrane helix</keyword>
<keyword evidence="5 7" id="KW-0472">Membrane</keyword>
<comment type="similarity">
    <text evidence="6">Belongs to the ABC-4 integral membrane protein family.</text>
</comment>
<reference evidence="10" key="1">
    <citation type="journal article" date="2019" name="Int. J. Syst. Evol. Microbiol.">
        <title>The Global Catalogue of Microorganisms (GCM) 10K type strain sequencing project: providing services to taxonomists for standard genome sequencing and annotation.</title>
        <authorList>
            <consortium name="The Broad Institute Genomics Platform"/>
            <consortium name="The Broad Institute Genome Sequencing Center for Infectious Disease"/>
            <person name="Wu L."/>
            <person name="Ma J."/>
        </authorList>
    </citation>
    <scope>NUCLEOTIDE SEQUENCE [LARGE SCALE GENOMIC DNA]</scope>
    <source>
        <strain evidence="10">JCM 18304</strain>
    </source>
</reference>
<evidence type="ECO:0000256" key="5">
    <source>
        <dbReference type="ARBA" id="ARBA00023136"/>
    </source>
</evidence>
<protein>
    <recommendedName>
        <fullName evidence="8">ABC3 transporter permease C-terminal domain-containing protein</fullName>
    </recommendedName>
</protein>
<feature type="transmembrane region" description="Helical" evidence="7">
    <location>
        <begin position="422"/>
        <end position="445"/>
    </location>
</feature>
<evidence type="ECO:0000256" key="1">
    <source>
        <dbReference type="ARBA" id="ARBA00004651"/>
    </source>
</evidence>
<feature type="transmembrane region" description="Helical" evidence="7">
    <location>
        <begin position="466"/>
        <end position="484"/>
    </location>
</feature>
<keyword evidence="10" id="KW-1185">Reference proteome</keyword>
<feature type="domain" description="ABC3 transporter permease C-terminal" evidence="8">
    <location>
        <begin position="343"/>
        <end position="447"/>
    </location>
</feature>
<name>A0ABP9RR52_9ACTN</name>
<dbReference type="InterPro" id="IPR050250">
    <property type="entry name" value="Macrolide_Exporter_MacB"/>
</dbReference>
<gene>
    <name evidence="9" type="ORF">GCM10023322_21800</name>
</gene>
<keyword evidence="2" id="KW-1003">Cell membrane</keyword>
<feature type="transmembrane region" description="Helical" evidence="7">
    <location>
        <begin position="874"/>
        <end position="895"/>
    </location>
</feature>
<evidence type="ECO:0000259" key="8">
    <source>
        <dbReference type="Pfam" id="PF02687"/>
    </source>
</evidence>
<evidence type="ECO:0000256" key="2">
    <source>
        <dbReference type="ARBA" id="ARBA00022475"/>
    </source>
</evidence>
<feature type="transmembrane region" description="Helical" evidence="7">
    <location>
        <begin position="780"/>
        <end position="800"/>
    </location>
</feature>
<evidence type="ECO:0000313" key="9">
    <source>
        <dbReference type="EMBL" id="GAA5183163.1"/>
    </source>
</evidence>
<dbReference type="InterPro" id="IPR003838">
    <property type="entry name" value="ABC3_permease_C"/>
</dbReference>
<accession>A0ABP9RR52</accession>
<feature type="domain" description="ABC3 transporter permease C-terminal" evidence="8">
    <location>
        <begin position="784"/>
        <end position="903"/>
    </location>
</feature>
<evidence type="ECO:0000256" key="7">
    <source>
        <dbReference type="SAM" id="Phobius"/>
    </source>
</evidence>
<feature type="transmembrane region" description="Helical" evidence="7">
    <location>
        <begin position="555"/>
        <end position="576"/>
    </location>
</feature>
<dbReference type="Pfam" id="PF02687">
    <property type="entry name" value="FtsX"/>
    <property type="match status" value="2"/>
</dbReference>
<feature type="transmembrane region" description="Helical" evidence="7">
    <location>
        <begin position="832"/>
        <end position="854"/>
    </location>
</feature>
<feature type="transmembrane region" description="Helical" evidence="7">
    <location>
        <begin position="338"/>
        <end position="362"/>
    </location>
</feature>
<dbReference type="PANTHER" id="PTHR30572:SF4">
    <property type="entry name" value="ABC TRANSPORTER PERMEASE YTRF"/>
    <property type="match status" value="1"/>
</dbReference>
<dbReference type="PANTHER" id="PTHR30572">
    <property type="entry name" value="MEMBRANE COMPONENT OF TRANSPORTER-RELATED"/>
    <property type="match status" value="1"/>
</dbReference>
<evidence type="ECO:0000256" key="4">
    <source>
        <dbReference type="ARBA" id="ARBA00022989"/>
    </source>
</evidence>
<evidence type="ECO:0000256" key="3">
    <source>
        <dbReference type="ARBA" id="ARBA00022692"/>
    </source>
</evidence>
<evidence type="ECO:0000256" key="6">
    <source>
        <dbReference type="ARBA" id="ARBA00038076"/>
    </source>
</evidence>
<keyword evidence="3 7" id="KW-0812">Transmembrane</keyword>
<evidence type="ECO:0000313" key="10">
    <source>
        <dbReference type="Proteomes" id="UP001501570"/>
    </source>
</evidence>
<dbReference type="Proteomes" id="UP001501570">
    <property type="component" value="Unassembled WGS sequence"/>
</dbReference>
<sequence length="912" mass="95171">MRNFGASRGLGPLRMAPWWRGPALLLRRGGVVIALVAAALVATLPAAAAVPFLSSSRSATLHHQISAACQWSSGVTVTSYLVSPGDSNGSPSAGPGPQGVTALVARRTGLATATARTVPQLGGAETTLVATIAGPTQPAAGPHPFPDADNYPVQLVSRDGFQDHIQVLHGPRGTGAWVSDAYAGTLHLKVGDQLHLYGGVTPGGAVSSVTMPVAAIYRDLRQEPDQPWWCDLLPIYRGPQGNRPTPVVIFTDQPSFLDALPNLFTNATHTISFPLANPDLDDDQAGDAVVGIARLRTALFGPPDSGFSPDPPNHSVVGSLLPQFTARAELVRRSMAPAVVPVAVAGVLVGLLIVGAAAAFWVQRRRRELTLLSAHGVGARALALKAVVESLPALVVGAVAGWSGAWALVRWAGPDPVLSGEAAPWAALGAAGTLLAALLTVAVVAGVACRSLTDQVRSRHHRVLRALPYELVLLAATVPVWRVLGDQRVTGDPSNGLGTAVHVPGRLLVVPIMVVAGLTTLAARLAVWYLRRRGRLRSPRTPAAFLGWRRVGRQAVMVAVLAGATSVPIALATYGATVTGSVHATIADEARLHLGSDVVFTLGRQVPIPDSLADRATEVLRLDGAIIGGTQTDLLGVDPGTFARAAYLDSRIDGKSLDELMPPIRAPRTGGPQKVVASALTPAGVREAAWRGDAVLGGTVDVVPTSVLPAQQAGYPTALVPKAALGDDAQYAVAQLWVRGDPVEIQRAARAANLPITQVAVAADRYANSQWEPLTYTFDYLTALSLLTGLVTLVGLLLYLESQAPSHRRAYVLLRRMGLRARSHRRAMFGELALPLVAGLIGGVAVSTALSEVLGGGFDVDPDVLPNAVVTMPYLPIGLIAAAVAVITVGAAEYAQRRIGRANPSEVLRDTI</sequence>
<feature type="transmembrane region" description="Helical" evidence="7">
    <location>
        <begin position="382"/>
        <end position="402"/>
    </location>
</feature>
<proteinExistence type="inferred from homology"/>